<feature type="non-terminal residue" evidence="1">
    <location>
        <position position="71"/>
    </location>
</feature>
<dbReference type="EMBL" id="KK734061">
    <property type="protein sequence ID" value="KFR03176.1"/>
    <property type="molecule type" value="Genomic_DNA"/>
</dbReference>
<gene>
    <name evidence="1" type="ORF">N306_01935</name>
</gene>
<dbReference type="Proteomes" id="UP000053605">
    <property type="component" value="Unassembled WGS sequence"/>
</dbReference>
<dbReference type="PhylomeDB" id="A0A091WNQ8"/>
<feature type="non-terminal residue" evidence="1">
    <location>
        <position position="1"/>
    </location>
</feature>
<proteinExistence type="predicted"/>
<organism evidence="1 2">
    <name type="scientific">Opisthocomus hoazin</name>
    <name type="common">Hoatzin</name>
    <name type="synonym">Phasianus hoazin</name>
    <dbReference type="NCBI Taxonomy" id="30419"/>
    <lineage>
        <taxon>Eukaryota</taxon>
        <taxon>Metazoa</taxon>
        <taxon>Chordata</taxon>
        <taxon>Craniata</taxon>
        <taxon>Vertebrata</taxon>
        <taxon>Euteleostomi</taxon>
        <taxon>Archelosauria</taxon>
        <taxon>Archosauria</taxon>
        <taxon>Dinosauria</taxon>
        <taxon>Saurischia</taxon>
        <taxon>Theropoda</taxon>
        <taxon>Coelurosauria</taxon>
        <taxon>Aves</taxon>
        <taxon>Neognathae</taxon>
        <taxon>Neoaves</taxon>
        <taxon>Opisthocomiformes</taxon>
        <taxon>Opisthocomidae</taxon>
        <taxon>Opisthocomus</taxon>
    </lineage>
</organism>
<protein>
    <submittedName>
        <fullName evidence="1">Uncharacterized protein</fullName>
    </submittedName>
</protein>
<dbReference type="AlphaFoldDB" id="A0A091WNQ8"/>
<evidence type="ECO:0000313" key="2">
    <source>
        <dbReference type="Proteomes" id="UP000053605"/>
    </source>
</evidence>
<sequence length="71" mass="7806">VTVSDNRNLSDSKNVTEYVLQALSPQNVSTGEWKSVDKDNCSSIDIAILNATHKEANWISPDSNISSVEIR</sequence>
<name>A0A091WNQ8_OPIHO</name>
<reference evidence="1 2" key="1">
    <citation type="submission" date="2014-04" db="EMBL/GenBank/DDBJ databases">
        <title>Genome evolution of avian class.</title>
        <authorList>
            <person name="Zhang G."/>
            <person name="Li C."/>
        </authorList>
    </citation>
    <scope>NUCLEOTIDE SEQUENCE [LARGE SCALE GENOMIC DNA]</scope>
    <source>
        <strain evidence="1">BGI_N306</strain>
    </source>
</reference>
<keyword evidence="2" id="KW-1185">Reference proteome</keyword>
<evidence type="ECO:0000313" key="1">
    <source>
        <dbReference type="EMBL" id="KFR03176.1"/>
    </source>
</evidence>
<accession>A0A091WNQ8</accession>